<evidence type="ECO:0000256" key="3">
    <source>
        <dbReference type="ARBA" id="ARBA00023143"/>
    </source>
</evidence>
<comment type="similarity">
    <text evidence="1 4">Belongs to the bacterial flagellin family.</text>
</comment>
<organism evidence="7 8">
    <name type="scientific">Vibrio parahaemolyticus</name>
    <dbReference type="NCBI Taxonomy" id="670"/>
    <lineage>
        <taxon>Bacteria</taxon>
        <taxon>Pseudomonadati</taxon>
        <taxon>Pseudomonadota</taxon>
        <taxon>Gammaproteobacteria</taxon>
        <taxon>Vibrionales</taxon>
        <taxon>Vibrionaceae</taxon>
        <taxon>Vibrio</taxon>
    </lineage>
</organism>
<keyword evidence="3 4" id="KW-0975">Bacterial flagellum</keyword>
<dbReference type="InterPro" id="IPR042187">
    <property type="entry name" value="Flagellin_C_sub2"/>
</dbReference>
<sequence length="284" mass="29876">MLSITTNLNANQAATSIGRANQAVQSSSEKLTTGMRINKSADDVSGAALANRLANSSSKTAQFIKNANDGINMIQAADNAIKQQQDLVARMQELAYKAENGTNVAEDQALIQKEFDQLGKELARNAQGAEFNGKKLLDGSLNAAINVGTGTNNQINVALGATAGLAAVVTIAADATNGDPLLALTGHADGDTWKTEVHDKLDALAKGYADQRADIGASQNRIEFSIKNLEGTKQNLDKTLSSAQDTDFATETAELAKAKVLAKTSQTMLSQANKSVEEVTQLLQ</sequence>
<dbReference type="Pfam" id="PF00700">
    <property type="entry name" value="Flagellin_C"/>
    <property type="match status" value="1"/>
</dbReference>
<evidence type="ECO:0000256" key="4">
    <source>
        <dbReference type="RuleBase" id="RU362073"/>
    </source>
</evidence>
<dbReference type="GO" id="GO:0009288">
    <property type="term" value="C:bacterial-type flagellum"/>
    <property type="evidence" value="ECO:0007669"/>
    <property type="project" value="UniProtKB-SubCell"/>
</dbReference>
<accession>A0AAW8PXT4</accession>
<keyword evidence="2 4" id="KW-0964">Secreted</keyword>
<dbReference type="SUPFAM" id="SSF64518">
    <property type="entry name" value="Phase 1 flagellin"/>
    <property type="match status" value="1"/>
</dbReference>
<dbReference type="PRINTS" id="PR00207">
    <property type="entry name" value="FLAGELLIN"/>
</dbReference>
<comment type="function">
    <text evidence="4">Flagellin is the subunit protein which polymerizes to form the filaments of bacterial flagella.</text>
</comment>
<comment type="subcellular location">
    <subcellularLocation>
        <location evidence="4">Secreted</location>
    </subcellularLocation>
    <subcellularLocation>
        <location evidence="4">Bacterial flagellum</location>
    </subcellularLocation>
</comment>
<feature type="domain" description="Flagellin N-terminal" evidence="5">
    <location>
        <begin position="4"/>
        <end position="140"/>
    </location>
</feature>
<dbReference type="PANTHER" id="PTHR42792">
    <property type="entry name" value="FLAGELLIN"/>
    <property type="match status" value="1"/>
</dbReference>
<comment type="caution">
    <text evidence="7">The sequence shown here is derived from an EMBL/GenBank/DDBJ whole genome shotgun (WGS) entry which is preliminary data.</text>
</comment>
<dbReference type="RefSeq" id="WP_311019604.1">
    <property type="nucleotide sequence ID" value="NZ_JAUHGG010000003.1"/>
</dbReference>
<keyword evidence="7" id="KW-0282">Flagellum</keyword>
<dbReference type="InterPro" id="IPR001029">
    <property type="entry name" value="Flagellin_N"/>
</dbReference>
<dbReference type="PANTHER" id="PTHR42792:SF2">
    <property type="entry name" value="FLAGELLIN"/>
    <property type="match status" value="1"/>
</dbReference>
<keyword evidence="7" id="KW-0966">Cell projection</keyword>
<dbReference type="InterPro" id="IPR046358">
    <property type="entry name" value="Flagellin_C"/>
</dbReference>
<evidence type="ECO:0000256" key="1">
    <source>
        <dbReference type="ARBA" id="ARBA00005709"/>
    </source>
</evidence>
<protein>
    <recommendedName>
        <fullName evidence="4">Flagellin</fullName>
    </recommendedName>
</protein>
<evidence type="ECO:0000259" key="6">
    <source>
        <dbReference type="Pfam" id="PF00700"/>
    </source>
</evidence>
<dbReference type="Proteomes" id="UP001253193">
    <property type="component" value="Unassembled WGS sequence"/>
</dbReference>
<dbReference type="InterPro" id="IPR001492">
    <property type="entry name" value="Flagellin"/>
</dbReference>
<feature type="domain" description="Flagellin C-terminal" evidence="6">
    <location>
        <begin position="200"/>
        <end position="283"/>
    </location>
</feature>
<dbReference type="EMBL" id="JAUHGG010000003">
    <property type="protein sequence ID" value="MDS1820824.1"/>
    <property type="molecule type" value="Genomic_DNA"/>
</dbReference>
<evidence type="ECO:0000256" key="2">
    <source>
        <dbReference type="ARBA" id="ARBA00022525"/>
    </source>
</evidence>
<gene>
    <name evidence="7" type="ORF">QX249_09170</name>
</gene>
<evidence type="ECO:0000313" key="7">
    <source>
        <dbReference type="EMBL" id="MDS1820824.1"/>
    </source>
</evidence>
<evidence type="ECO:0000313" key="8">
    <source>
        <dbReference type="Proteomes" id="UP001253193"/>
    </source>
</evidence>
<reference evidence="7" key="1">
    <citation type="submission" date="2023-06" db="EMBL/GenBank/DDBJ databases">
        <title>Genomic Diversity of Vibrio spp. and Metagenomic Analysis of Pathogens in Florida Gulf Coastal Waters Following Hurricane Ian.</title>
        <authorList>
            <person name="Brumfield K.D."/>
        </authorList>
    </citation>
    <scope>NUCLEOTIDE SEQUENCE</scope>
    <source>
        <strain evidence="7">WBS2B-138</strain>
    </source>
</reference>
<dbReference type="AlphaFoldDB" id="A0AAW8PXT4"/>
<dbReference type="GO" id="GO:0005576">
    <property type="term" value="C:extracellular region"/>
    <property type="evidence" value="ECO:0007669"/>
    <property type="project" value="UniProtKB-SubCell"/>
</dbReference>
<dbReference type="Gene3D" id="6.10.10.10">
    <property type="entry name" value="Flagellar export chaperone, C-terminal domain"/>
    <property type="match status" value="1"/>
</dbReference>
<name>A0AAW8PXT4_VIBPH</name>
<dbReference type="Pfam" id="PF00669">
    <property type="entry name" value="Flagellin_N"/>
    <property type="match status" value="1"/>
</dbReference>
<proteinExistence type="inferred from homology"/>
<dbReference type="GO" id="GO:0005198">
    <property type="term" value="F:structural molecule activity"/>
    <property type="evidence" value="ECO:0007669"/>
    <property type="project" value="UniProtKB-UniRule"/>
</dbReference>
<evidence type="ECO:0000259" key="5">
    <source>
        <dbReference type="Pfam" id="PF00669"/>
    </source>
</evidence>
<dbReference type="Gene3D" id="1.20.1330.10">
    <property type="entry name" value="f41 fragment of flagellin, N-terminal domain"/>
    <property type="match status" value="1"/>
</dbReference>
<keyword evidence="7" id="KW-0969">Cilium</keyword>